<reference evidence="1" key="1">
    <citation type="submission" date="2020-10" db="EMBL/GenBank/DDBJ databases">
        <authorList>
            <person name="Gilroy R."/>
        </authorList>
    </citation>
    <scope>NUCLEOTIDE SEQUENCE</scope>
    <source>
        <strain evidence="1">13766</strain>
    </source>
</reference>
<reference evidence="1" key="2">
    <citation type="journal article" date="2021" name="PeerJ">
        <title>Extensive microbial diversity within the chicken gut microbiome revealed by metagenomics and culture.</title>
        <authorList>
            <person name="Gilroy R."/>
            <person name="Ravi A."/>
            <person name="Getino M."/>
            <person name="Pursley I."/>
            <person name="Horton D.L."/>
            <person name="Alikhan N.F."/>
            <person name="Baker D."/>
            <person name="Gharbi K."/>
            <person name="Hall N."/>
            <person name="Watson M."/>
            <person name="Adriaenssens E.M."/>
            <person name="Foster-Nyarko E."/>
            <person name="Jarju S."/>
            <person name="Secka A."/>
            <person name="Antonio M."/>
            <person name="Oren A."/>
            <person name="Chaudhuri R.R."/>
            <person name="La Ragione R."/>
            <person name="Hildebrand F."/>
            <person name="Pallen M.J."/>
        </authorList>
    </citation>
    <scope>NUCLEOTIDE SEQUENCE</scope>
    <source>
        <strain evidence="1">13766</strain>
    </source>
</reference>
<evidence type="ECO:0000313" key="1">
    <source>
        <dbReference type="EMBL" id="HIS91862.1"/>
    </source>
</evidence>
<name>A0A9D1FYU0_9FIRM</name>
<protein>
    <submittedName>
        <fullName evidence="1">DUF4860 domain-containing protein</fullName>
    </submittedName>
</protein>
<organism evidence="1 2">
    <name type="scientific">Candidatus Alectryocaccomicrobium excrementavium</name>
    <dbReference type="NCBI Taxonomy" id="2840668"/>
    <lineage>
        <taxon>Bacteria</taxon>
        <taxon>Bacillati</taxon>
        <taxon>Bacillota</taxon>
        <taxon>Clostridia</taxon>
        <taxon>Candidatus Alectryocaccomicrobium</taxon>
    </lineage>
</organism>
<dbReference type="InterPro" id="IPR032340">
    <property type="entry name" value="DUF4860"/>
</dbReference>
<dbReference type="EMBL" id="DVJN01000048">
    <property type="protein sequence ID" value="HIS91862.1"/>
    <property type="molecule type" value="Genomic_DNA"/>
</dbReference>
<accession>A0A9D1FYU0</accession>
<gene>
    <name evidence="1" type="ORF">IAA84_02475</name>
</gene>
<dbReference type="AlphaFoldDB" id="A0A9D1FYU0"/>
<dbReference type="Proteomes" id="UP000824140">
    <property type="component" value="Unassembled WGS sequence"/>
</dbReference>
<dbReference type="Pfam" id="PF16152">
    <property type="entry name" value="DUF4860"/>
    <property type="match status" value="1"/>
</dbReference>
<evidence type="ECO:0000313" key="2">
    <source>
        <dbReference type="Proteomes" id="UP000824140"/>
    </source>
</evidence>
<comment type="caution">
    <text evidence="1">The sequence shown here is derived from an EMBL/GenBank/DDBJ whole genome shotgun (WGS) entry which is preliminary data.</text>
</comment>
<proteinExistence type="predicted"/>
<sequence length="160" mass="16694">MRRGRNHSIAGAFALVLLGAFAVSSALLALFGAQAYRAVVARSEERRARRTLVAMVRNAVNASDAQGALSVESLDGVEALCFTSEAGGEEYIRYLYVYDGALRELFISAERPFDPAAGGALCAAESMTAGREGGAMVVELTDSSGAVYEVVLAPRAAGQG</sequence>